<dbReference type="Proteomes" id="UP000515317">
    <property type="component" value="Chromosome"/>
</dbReference>
<dbReference type="EMBL" id="AP023361">
    <property type="protein sequence ID" value="BCJ91163.1"/>
    <property type="molecule type" value="Genomic_DNA"/>
</dbReference>
<evidence type="ECO:0000313" key="1">
    <source>
        <dbReference type="EMBL" id="BCJ91163.1"/>
    </source>
</evidence>
<dbReference type="GO" id="GO:0016740">
    <property type="term" value="F:transferase activity"/>
    <property type="evidence" value="ECO:0007669"/>
    <property type="project" value="UniProtKB-KW"/>
</dbReference>
<organism evidence="1 2">
    <name type="scientific">Terrihabitans soli</name>
    <dbReference type="NCBI Taxonomy" id="708113"/>
    <lineage>
        <taxon>Bacteria</taxon>
        <taxon>Pseudomonadati</taxon>
        <taxon>Pseudomonadota</taxon>
        <taxon>Alphaproteobacteria</taxon>
        <taxon>Hyphomicrobiales</taxon>
        <taxon>Terrihabitans</taxon>
    </lineage>
</organism>
<reference evidence="1 2" key="1">
    <citation type="submission" date="2020-08" db="EMBL/GenBank/DDBJ databases">
        <title>Genome sequence of Rhizobiales bacterium strain IZ6.</title>
        <authorList>
            <person name="Nakai R."/>
            <person name="Naganuma T."/>
        </authorList>
    </citation>
    <scope>NUCLEOTIDE SEQUENCE [LARGE SCALE GENOMIC DNA]</scope>
    <source>
        <strain evidence="1 2">IZ6</strain>
    </source>
</reference>
<sequence>MKAPWASDRPLRRRAIKIAALALGPRWSHTHNWTPFLELRKADGREPGTIVYRGRKVGRFIPADRLKDKAGAAAIQIIGSGPSVLMMDLSAIAPGSAILLNGALELIGSQIERPLAVIIEDERFIWRHFAKFRAKVPPGVPCILSVGVIRAICEIDAAWFTEREIVLIDDIRKPYHAPKPKLGDLKTRSHVAMSHDGDAGISLAPDLGVFQGGSVVISALQFAIHCRPKSIGLIGIDISNANEPRFYEGNGSRAPSGLKRAEGRILSHLLLGRTICASNEIELLNHSPTSVLNRHDFAYDNRFEKRKT</sequence>
<proteinExistence type="predicted"/>
<dbReference type="KEGG" id="tso:IZ6_18980"/>
<dbReference type="AlphaFoldDB" id="A0A6S6QIT6"/>
<evidence type="ECO:0000313" key="2">
    <source>
        <dbReference type="Proteomes" id="UP000515317"/>
    </source>
</evidence>
<keyword evidence="2" id="KW-1185">Reference proteome</keyword>
<name>A0A6S6QIT6_9HYPH</name>
<keyword evidence="1" id="KW-0808">Transferase</keyword>
<dbReference type="RefSeq" id="WP_222874829.1">
    <property type="nucleotide sequence ID" value="NZ_AP023361.1"/>
</dbReference>
<gene>
    <name evidence="1" type="ORF">IZ6_18980</name>
</gene>
<accession>A0A6S6QIT6</accession>
<protein>
    <submittedName>
        <fullName evidence="1">Glycosyl transferase</fullName>
    </submittedName>
</protein>